<dbReference type="SMART" id="SM00849">
    <property type="entry name" value="Lactamase_B"/>
    <property type="match status" value="1"/>
</dbReference>
<dbReference type="InterPro" id="IPR050698">
    <property type="entry name" value="MBL"/>
</dbReference>
<evidence type="ECO:0000259" key="1">
    <source>
        <dbReference type="SMART" id="SM00849"/>
    </source>
</evidence>
<dbReference type="Proteomes" id="UP000643405">
    <property type="component" value="Unassembled WGS sequence"/>
</dbReference>
<keyword evidence="3" id="KW-1185">Reference proteome</keyword>
<dbReference type="RefSeq" id="WP_188164836.1">
    <property type="nucleotide sequence ID" value="NZ_JACVVX010000003.1"/>
</dbReference>
<proteinExistence type="predicted"/>
<dbReference type="Gene3D" id="3.60.15.10">
    <property type="entry name" value="Ribonuclease Z/Hydroxyacylglutathione hydrolase-like"/>
    <property type="match status" value="1"/>
</dbReference>
<organism evidence="2 3">
    <name type="scientific">Oryzicola mucosus</name>
    <dbReference type="NCBI Taxonomy" id="2767425"/>
    <lineage>
        <taxon>Bacteria</taxon>
        <taxon>Pseudomonadati</taxon>
        <taxon>Pseudomonadota</taxon>
        <taxon>Alphaproteobacteria</taxon>
        <taxon>Hyphomicrobiales</taxon>
        <taxon>Phyllobacteriaceae</taxon>
        <taxon>Oryzicola</taxon>
    </lineage>
</organism>
<dbReference type="InterPro" id="IPR001279">
    <property type="entry name" value="Metallo-B-lactamas"/>
</dbReference>
<dbReference type="GO" id="GO:0004521">
    <property type="term" value="F:RNA endonuclease activity"/>
    <property type="evidence" value="ECO:0007669"/>
    <property type="project" value="TreeGrafter"/>
</dbReference>
<reference evidence="2" key="1">
    <citation type="submission" date="2020-09" db="EMBL/GenBank/DDBJ databases">
        <title>Genome seq and assembly of Tianweitania sp.</title>
        <authorList>
            <person name="Chhetri G."/>
        </authorList>
    </citation>
    <scope>NUCLEOTIDE SEQUENCE</scope>
    <source>
        <strain evidence="2">Rool2</strain>
    </source>
</reference>
<evidence type="ECO:0000313" key="2">
    <source>
        <dbReference type="EMBL" id="MBD0415415.1"/>
    </source>
</evidence>
<dbReference type="Pfam" id="PF00753">
    <property type="entry name" value="Lactamase_B"/>
    <property type="match status" value="1"/>
</dbReference>
<dbReference type="EMBL" id="JACVVX010000003">
    <property type="protein sequence ID" value="MBD0415415.1"/>
    <property type="molecule type" value="Genomic_DNA"/>
</dbReference>
<feature type="domain" description="Metallo-beta-lactamase" evidence="1">
    <location>
        <begin position="14"/>
        <end position="186"/>
    </location>
</feature>
<comment type="caution">
    <text evidence="2">The sequence shown here is derived from an EMBL/GenBank/DDBJ whole genome shotgun (WGS) entry which is preliminary data.</text>
</comment>
<sequence length="369" mass="38888">MAKLTALSGVGGKLPAAFLLEVADRRILFDLGEGPQAGVFPDLTGVGRVDAICLSHAHMDHAGGLHLAAEIGDPPVYATETTLQQLPFDVLPVMRRRALPMRGDAVVAGLPITLGRSGHAPGGIWFHVPLDGGFLYMGDWSAESALLPFDAPPPADCVVTDASYGDREAALPEQVEALAEAAKGGMVLPVPSGGRGPEMVLVLAQRGLKPKACPTIRAEMERLAAEQGDGMTAEDRAGLRSVLKELPMSDDYRPSDIIVAVEANAEAGLSADLLAGGEGFRFLFSSHVPVGTPAAALLAEGRAQWLPWNVHPRLSDTLGLTETTGARYVIPAFARPEDMPELCRALGSRLVLDRTVVFGQTERLQGTGT</sequence>
<gene>
    <name evidence="2" type="ORF">ICI42_12170</name>
</gene>
<dbReference type="AlphaFoldDB" id="A0A8J6Q3A6"/>
<evidence type="ECO:0000313" key="3">
    <source>
        <dbReference type="Proteomes" id="UP000643405"/>
    </source>
</evidence>
<protein>
    <submittedName>
        <fullName evidence="2">MBL fold metallo-hydrolase</fullName>
    </submittedName>
</protein>
<accession>A0A8J6Q3A6</accession>
<dbReference type="InterPro" id="IPR036866">
    <property type="entry name" value="RibonucZ/Hydroxyglut_hydro"/>
</dbReference>
<dbReference type="SUPFAM" id="SSF56281">
    <property type="entry name" value="Metallo-hydrolase/oxidoreductase"/>
    <property type="match status" value="1"/>
</dbReference>
<dbReference type="PANTHER" id="PTHR11203">
    <property type="entry name" value="CLEAVAGE AND POLYADENYLATION SPECIFICITY FACTOR FAMILY MEMBER"/>
    <property type="match status" value="1"/>
</dbReference>
<name>A0A8J6Q3A6_9HYPH</name>
<dbReference type="PANTHER" id="PTHR11203:SF37">
    <property type="entry name" value="INTEGRATOR COMPLEX SUBUNIT 11"/>
    <property type="match status" value="1"/>
</dbReference>